<dbReference type="AlphaFoldDB" id="A0A377TVF9"/>
<gene>
    <name evidence="1" type="ORF">NCTC9140_05236</name>
</gene>
<evidence type="ECO:0000313" key="1">
    <source>
        <dbReference type="EMBL" id="STS83469.1"/>
    </source>
</evidence>
<dbReference type="EMBL" id="UGKQ01000007">
    <property type="protein sequence ID" value="STS83469.1"/>
    <property type="molecule type" value="Genomic_DNA"/>
</dbReference>
<protein>
    <submittedName>
        <fullName evidence="1">Uncharacterized protein</fullName>
    </submittedName>
</protein>
<proteinExistence type="predicted"/>
<dbReference type="Proteomes" id="UP000254938">
    <property type="component" value="Unassembled WGS sequence"/>
</dbReference>
<accession>A0A377TVF9</accession>
<sequence length="115" mass="12512">MRIAESVVFNVLTACPGGTEGIDAQIRRVNVRHFGFRQLRHHRHRTGGGVDPPLRLGGRHALHAMTAGFKFEPTIDAVTADLGDHLFKAAVLTFVGAEDLYLPAARFCVTGVHAE</sequence>
<evidence type="ECO:0000313" key="2">
    <source>
        <dbReference type="Proteomes" id="UP000254938"/>
    </source>
</evidence>
<organism evidence="1 2">
    <name type="scientific">Klebsiella pneumoniae</name>
    <dbReference type="NCBI Taxonomy" id="573"/>
    <lineage>
        <taxon>Bacteria</taxon>
        <taxon>Pseudomonadati</taxon>
        <taxon>Pseudomonadota</taxon>
        <taxon>Gammaproteobacteria</taxon>
        <taxon>Enterobacterales</taxon>
        <taxon>Enterobacteriaceae</taxon>
        <taxon>Klebsiella/Raoultella group</taxon>
        <taxon>Klebsiella</taxon>
        <taxon>Klebsiella pneumoniae complex</taxon>
    </lineage>
</organism>
<reference evidence="1 2" key="1">
    <citation type="submission" date="2018-06" db="EMBL/GenBank/DDBJ databases">
        <authorList>
            <consortium name="Pathogen Informatics"/>
            <person name="Doyle S."/>
        </authorList>
    </citation>
    <scope>NUCLEOTIDE SEQUENCE [LARGE SCALE GENOMIC DNA]</scope>
    <source>
        <strain evidence="1 2">NCTC9140</strain>
    </source>
</reference>
<name>A0A377TVF9_KLEPN</name>